<comment type="caution">
    <text evidence="2">The sequence shown here is derived from an EMBL/GenBank/DDBJ whole genome shotgun (WGS) entry which is preliminary data.</text>
</comment>
<feature type="transmembrane region" description="Helical" evidence="1">
    <location>
        <begin position="53"/>
        <end position="73"/>
    </location>
</feature>
<dbReference type="AlphaFoldDB" id="X0VC93"/>
<name>X0VC93_9ZZZZ</name>
<evidence type="ECO:0000256" key="1">
    <source>
        <dbReference type="SAM" id="Phobius"/>
    </source>
</evidence>
<sequence length="150" mass="16182">ISSSSDVLGGDISQLPEEVTMVLSLLSLLIVISGLIIFIIIFSKNKFRKTTALLSILSILLLIVTISIFLYAMSMLTEVGVGSFIGNGDLDTSLPGLSESKVLPSQWGPGIGFFLGLISVIILVIVLLYGRLKKRFSKNECSSQEYALIV</sequence>
<feature type="transmembrane region" description="Helical" evidence="1">
    <location>
        <begin position="107"/>
        <end position="129"/>
    </location>
</feature>
<organism evidence="2">
    <name type="scientific">marine sediment metagenome</name>
    <dbReference type="NCBI Taxonomy" id="412755"/>
    <lineage>
        <taxon>unclassified sequences</taxon>
        <taxon>metagenomes</taxon>
        <taxon>ecological metagenomes</taxon>
    </lineage>
</organism>
<proteinExistence type="predicted"/>
<protein>
    <submittedName>
        <fullName evidence="2">Uncharacterized protein</fullName>
    </submittedName>
</protein>
<dbReference type="Gene3D" id="1.20.140.150">
    <property type="match status" value="1"/>
</dbReference>
<keyword evidence="1" id="KW-0812">Transmembrane</keyword>
<accession>X0VC93</accession>
<keyword evidence="1" id="KW-1133">Transmembrane helix</keyword>
<gene>
    <name evidence="2" type="ORF">S01H1_36982</name>
</gene>
<keyword evidence="1" id="KW-0472">Membrane</keyword>
<feature type="transmembrane region" description="Helical" evidence="1">
    <location>
        <begin position="20"/>
        <end position="41"/>
    </location>
</feature>
<feature type="non-terminal residue" evidence="2">
    <location>
        <position position="1"/>
    </location>
</feature>
<dbReference type="EMBL" id="BARS01023209">
    <property type="protein sequence ID" value="GAG08902.1"/>
    <property type="molecule type" value="Genomic_DNA"/>
</dbReference>
<reference evidence="2" key="1">
    <citation type="journal article" date="2014" name="Front. Microbiol.">
        <title>High frequency of phylogenetically diverse reductive dehalogenase-homologous genes in deep subseafloor sedimentary metagenomes.</title>
        <authorList>
            <person name="Kawai M."/>
            <person name="Futagami T."/>
            <person name="Toyoda A."/>
            <person name="Takaki Y."/>
            <person name="Nishi S."/>
            <person name="Hori S."/>
            <person name="Arai W."/>
            <person name="Tsubouchi T."/>
            <person name="Morono Y."/>
            <person name="Uchiyama I."/>
            <person name="Ito T."/>
            <person name="Fujiyama A."/>
            <person name="Inagaki F."/>
            <person name="Takami H."/>
        </authorList>
    </citation>
    <scope>NUCLEOTIDE SEQUENCE</scope>
    <source>
        <strain evidence="2">Expedition CK06-06</strain>
    </source>
</reference>
<evidence type="ECO:0000313" key="2">
    <source>
        <dbReference type="EMBL" id="GAG08902.1"/>
    </source>
</evidence>